<reference evidence="1 2" key="1">
    <citation type="submission" date="2017-05" db="EMBL/GenBank/DDBJ databases">
        <title>Draft genome sequence of Elsinoe australis.</title>
        <authorList>
            <person name="Cheng Q."/>
        </authorList>
    </citation>
    <scope>NUCLEOTIDE SEQUENCE [LARGE SCALE GENOMIC DNA]</scope>
    <source>
        <strain evidence="1 2">NL1</strain>
    </source>
</reference>
<evidence type="ECO:0000313" key="2">
    <source>
        <dbReference type="Proteomes" id="UP000243723"/>
    </source>
</evidence>
<dbReference type="OrthoDB" id="3650564at2759"/>
<evidence type="ECO:0000313" key="1">
    <source>
        <dbReference type="EMBL" id="PSK56500.1"/>
    </source>
</evidence>
<dbReference type="EMBL" id="NHZQ01000060">
    <property type="protein sequence ID" value="PSK56500.1"/>
    <property type="molecule type" value="Genomic_DNA"/>
</dbReference>
<dbReference type="AlphaFoldDB" id="A0A2P8A7Q8"/>
<organism evidence="1 2">
    <name type="scientific">Elsinoe australis</name>
    <dbReference type="NCBI Taxonomy" id="40998"/>
    <lineage>
        <taxon>Eukaryota</taxon>
        <taxon>Fungi</taxon>
        <taxon>Dikarya</taxon>
        <taxon>Ascomycota</taxon>
        <taxon>Pezizomycotina</taxon>
        <taxon>Dothideomycetes</taxon>
        <taxon>Dothideomycetidae</taxon>
        <taxon>Myriangiales</taxon>
        <taxon>Elsinoaceae</taxon>
        <taxon>Elsinoe</taxon>
    </lineage>
</organism>
<proteinExistence type="predicted"/>
<sequence>MKRRRGLDGRSINAKKTKVTLDGRDKPCDDPSSIIQNSKLLALPVEVREKIWQYLYEKGEYQIVYYQHHAKLRAQRPLLHLLGPAHSSRQIVNETLGALYRNATFTFHLGKALTAFESATSFDPVICDNITSLKITEEVYWGTLAEPYIPTEKWTHIGRVLGTFKYLRSFEIDIEVVGMEPYRLVDLTFWSLVRWLDELRKALDTRRSINQNGAPCSMIATIPNPCRLDDPQQQSFWGAIGRHNHDFEVVVAPWKRPRGCLKS</sequence>
<keyword evidence="2" id="KW-1185">Reference proteome</keyword>
<accession>A0A2P8A7Q8</accession>
<dbReference type="InterPro" id="IPR038883">
    <property type="entry name" value="AN11006-like"/>
</dbReference>
<protein>
    <submittedName>
        <fullName evidence="1">Vacuolar protein sorting-associated protein 41</fullName>
    </submittedName>
</protein>
<comment type="caution">
    <text evidence="1">The sequence shown here is derived from an EMBL/GenBank/DDBJ whole genome shotgun (WGS) entry which is preliminary data.</text>
</comment>
<dbReference type="PANTHER" id="PTHR42085:SF2">
    <property type="entry name" value="F-BOX DOMAIN-CONTAINING PROTEIN"/>
    <property type="match status" value="1"/>
</dbReference>
<dbReference type="PANTHER" id="PTHR42085">
    <property type="entry name" value="F-BOX DOMAIN-CONTAINING PROTEIN"/>
    <property type="match status" value="1"/>
</dbReference>
<name>A0A2P8A7Q8_9PEZI</name>
<dbReference type="Proteomes" id="UP000243723">
    <property type="component" value="Unassembled WGS sequence"/>
</dbReference>
<gene>
    <name evidence="1" type="ORF">B9Z65_6124</name>
</gene>